<dbReference type="EMBL" id="VMHE01000001">
    <property type="protein sequence ID" value="TSJ67801.1"/>
    <property type="molecule type" value="Genomic_DNA"/>
</dbReference>
<dbReference type="SUPFAM" id="SSF48019">
    <property type="entry name" value="post-AAA+ oligomerization domain-like"/>
    <property type="match status" value="1"/>
</dbReference>
<dbReference type="OrthoDB" id="9778364at2"/>
<dbReference type="Pfam" id="PF00004">
    <property type="entry name" value="AAA"/>
    <property type="match status" value="1"/>
</dbReference>
<dbReference type="InterPro" id="IPR032423">
    <property type="entry name" value="AAA_assoc_2"/>
</dbReference>
<dbReference type="GO" id="GO:0017116">
    <property type="term" value="F:single-stranded DNA helicase activity"/>
    <property type="evidence" value="ECO:0007669"/>
    <property type="project" value="TreeGrafter"/>
</dbReference>
<evidence type="ECO:0000313" key="6">
    <source>
        <dbReference type="Proteomes" id="UP000316425"/>
    </source>
</evidence>
<dbReference type="GO" id="GO:0003677">
    <property type="term" value="F:DNA binding"/>
    <property type="evidence" value="ECO:0007669"/>
    <property type="project" value="InterPro"/>
</dbReference>
<gene>
    <name evidence="5" type="ORF">FPQ13_01665</name>
</gene>
<dbReference type="InterPro" id="IPR051314">
    <property type="entry name" value="AAA_ATPase_RarA/MGS1/WRNIP1"/>
</dbReference>
<dbReference type="Gene3D" id="1.10.3710.10">
    <property type="entry name" value="DNA polymerase III clamp loader subunits, C-terminal domain"/>
    <property type="match status" value="1"/>
</dbReference>
<dbReference type="Gene3D" id="1.20.272.10">
    <property type="match status" value="1"/>
</dbReference>
<accession>A0A556PTU0</accession>
<protein>
    <submittedName>
        <fullName evidence="5">Replication-associated recombination protein A</fullName>
    </submittedName>
</protein>
<dbReference type="GO" id="GO:0016887">
    <property type="term" value="F:ATP hydrolysis activity"/>
    <property type="evidence" value="ECO:0007669"/>
    <property type="project" value="InterPro"/>
</dbReference>
<comment type="caution">
    <text evidence="5">The sequence shown here is derived from an EMBL/GenBank/DDBJ whole genome shotgun (WGS) entry which is preliminary data.</text>
</comment>
<evidence type="ECO:0000256" key="1">
    <source>
        <dbReference type="ARBA" id="ARBA00008959"/>
    </source>
</evidence>
<dbReference type="GO" id="GO:0006261">
    <property type="term" value="P:DNA-templated DNA replication"/>
    <property type="evidence" value="ECO:0007669"/>
    <property type="project" value="TreeGrafter"/>
</dbReference>
<keyword evidence="3" id="KW-0067">ATP-binding</keyword>
<organism evidence="5 6">
    <name type="scientific">Allobacillus salarius</name>
    <dbReference type="NCBI Taxonomy" id="1955272"/>
    <lineage>
        <taxon>Bacteria</taxon>
        <taxon>Bacillati</taxon>
        <taxon>Bacillota</taxon>
        <taxon>Bacilli</taxon>
        <taxon>Bacillales</taxon>
        <taxon>Bacillaceae</taxon>
        <taxon>Allobacillus</taxon>
    </lineage>
</organism>
<feature type="domain" description="AAA+ ATPase" evidence="4">
    <location>
        <begin position="40"/>
        <end position="153"/>
    </location>
</feature>
<reference evidence="5 6" key="1">
    <citation type="submission" date="2019-07" db="EMBL/GenBank/DDBJ databases">
        <title>Allobacillus sp. nov. SKP isolated from shrimp paste of Euphausiacea.</title>
        <authorList>
            <person name="Kanchanasin P."/>
            <person name="Tanasupawat S."/>
            <person name="Shi W."/>
            <person name="Wu L."/>
            <person name="Ma J."/>
        </authorList>
    </citation>
    <scope>NUCLEOTIDE SEQUENCE [LARGE SCALE GENOMIC DNA]</scope>
    <source>
        <strain evidence="5 6">SKP4-8</strain>
    </source>
</reference>
<evidence type="ECO:0000259" key="4">
    <source>
        <dbReference type="SMART" id="SM00382"/>
    </source>
</evidence>
<evidence type="ECO:0000313" key="5">
    <source>
        <dbReference type="EMBL" id="TSJ67801.1"/>
    </source>
</evidence>
<dbReference type="InterPro" id="IPR008921">
    <property type="entry name" value="DNA_pol3_clamp-load_cplx_C"/>
</dbReference>
<dbReference type="InterPro" id="IPR021886">
    <property type="entry name" value="MgsA_C"/>
</dbReference>
<dbReference type="GO" id="GO:0000731">
    <property type="term" value="P:DNA synthesis involved in DNA repair"/>
    <property type="evidence" value="ECO:0007669"/>
    <property type="project" value="TreeGrafter"/>
</dbReference>
<keyword evidence="2" id="KW-0547">Nucleotide-binding</keyword>
<dbReference type="Gene3D" id="1.10.8.60">
    <property type="match status" value="1"/>
</dbReference>
<dbReference type="RefSeq" id="WP_144087560.1">
    <property type="nucleotide sequence ID" value="NZ_VMHE01000001.1"/>
</dbReference>
<dbReference type="AlphaFoldDB" id="A0A556PTU0"/>
<dbReference type="GO" id="GO:0008047">
    <property type="term" value="F:enzyme activator activity"/>
    <property type="evidence" value="ECO:0007669"/>
    <property type="project" value="TreeGrafter"/>
</dbReference>
<dbReference type="CDD" id="cd00009">
    <property type="entry name" value="AAA"/>
    <property type="match status" value="1"/>
</dbReference>
<dbReference type="PANTHER" id="PTHR13779:SF7">
    <property type="entry name" value="ATPASE WRNIP1"/>
    <property type="match status" value="1"/>
</dbReference>
<evidence type="ECO:0000256" key="2">
    <source>
        <dbReference type="ARBA" id="ARBA00022741"/>
    </source>
</evidence>
<dbReference type="Proteomes" id="UP000316425">
    <property type="component" value="Unassembled WGS sequence"/>
</dbReference>
<comment type="similarity">
    <text evidence="1">Belongs to the AAA ATPase family. RarA/MGS1/WRNIP1 subfamily.</text>
</comment>
<dbReference type="Pfam" id="PF12002">
    <property type="entry name" value="MgsA_C"/>
    <property type="match status" value="1"/>
</dbReference>
<dbReference type="GO" id="GO:0005524">
    <property type="term" value="F:ATP binding"/>
    <property type="evidence" value="ECO:0007669"/>
    <property type="project" value="UniProtKB-KW"/>
</dbReference>
<dbReference type="CDD" id="cd18139">
    <property type="entry name" value="HLD_clamp_RarA"/>
    <property type="match status" value="1"/>
</dbReference>
<dbReference type="SUPFAM" id="SSF52540">
    <property type="entry name" value="P-loop containing nucleoside triphosphate hydrolases"/>
    <property type="match status" value="1"/>
</dbReference>
<dbReference type="FunFam" id="1.10.3710.10:FF:000003">
    <property type="entry name" value="ATPase, AAA family protein"/>
    <property type="match status" value="1"/>
</dbReference>
<dbReference type="InterPro" id="IPR003593">
    <property type="entry name" value="AAA+_ATPase"/>
</dbReference>
<dbReference type="FunFam" id="1.20.272.10:FF:000001">
    <property type="entry name" value="Putative AAA family ATPase"/>
    <property type="match status" value="1"/>
</dbReference>
<proteinExistence type="inferred from homology"/>
<dbReference type="SMART" id="SM00382">
    <property type="entry name" value="AAA"/>
    <property type="match status" value="1"/>
</dbReference>
<dbReference type="InterPro" id="IPR003959">
    <property type="entry name" value="ATPase_AAA_core"/>
</dbReference>
<sequence>MFNNEPLAFRMRPEKIEEVVGQKHVIGKDTSLYKMIKNGYVPSMLLYGPPGTGKTSLAYAIAGSSNMEFFAINATSASKKEVEHIIQEAKLTRNVLLFIDEIHRFHKGQQDTLLNAMEEGIITFIGATTENPYHSVNNAIRSRCGQIKQLQPLKKEDILGLLHRALKDPKGLSNMTIDISEEHLKRIAETTGDGRTALTILEEVVFASDMTDEGVYQVELETVESSIQNKGFVHDNKGDIYYDLLSGFQKSIRGSDVDAALYYLARLLEGGDLEAIMRRLLVIAYEDIGLASPAVAARVLSAIQSVERLGLPEARIPLSVITIELCLSPKSNTAYKALDKAIKHVKKGITADIPDHIKDSHYAGASHLGHGIEYQYPHHSSTGWVYQEYLPESLRGMTYYQPKMLGEEKRYAQTYEKLKKLANESRQNSKKR</sequence>
<dbReference type="PANTHER" id="PTHR13779">
    <property type="entry name" value="WERNER HELICASE-INTERACTING PROTEIN 1 FAMILY MEMBER"/>
    <property type="match status" value="1"/>
</dbReference>
<dbReference type="Gene3D" id="3.40.50.300">
    <property type="entry name" value="P-loop containing nucleotide triphosphate hydrolases"/>
    <property type="match status" value="1"/>
</dbReference>
<dbReference type="InterPro" id="IPR027417">
    <property type="entry name" value="P-loop_NTPase"/>
</dbReference>
<name>A0A556PTU0_9BACI</name>
<keyword evidence="6" id="KW-1185">Reference proteome</keyword>
<dbReference type="Pfam" id="PF16193">
    <property type="entry name" value="AAA_assoc_2"/>
    <property type="match status" value="1"/>
</dbReference>
<evidence type="ECO:0000256" key="3">
    <source>
        <dbReference type="ARBA" id="ARBA00022840"/>
    </source>
</evidence>